<proteinExistence type="predicted"/>
<keyword evidence="1" id="KW-0812">Transmembrane</keyword>
<evidence type="ECO:0000313" key="3">
    <source>
        <dbReference type="EMBL" id="SUC13229.1"/>
    </source>
</evidence>
<dbReference type="OrthoDB" id="1080424at2"/>
<evidence type="ECO:0000256" key="1">
    <source>
        <dbReference type="SAM" id="Phobius"/>
    </source>
</evidence>
<dbReference type="GeneID" id="78571509"/>
<evidence type="ECO:0000313" key="5">
    <source>
        <dbReference type="Proteomes" id="UP000254235"/>
    </source>
</evidence>
<dbReference type="Proteomes" id="UP000254235">
    <property type="component" value="Unassembled WGS sequence"/>
</dbReference>
<feature type="transmembrane region" description="Helical" evidence="1">
    <location>
        <begin position="31"/>
        <end position="60"/>
    </location>
</feature>
<feature type="transmembrane region" description="Helical" evidence="1">
    <location>
        <begin position="72"/>
        <end position="92"/>
    </location>
</feature>
<dbReference type="RefSeq" id="WP_006044099.1">
    <property type="nucleotide sequence ID" value="NZ_CAJPLF010000142.1"/>
</dbReference>
<gene>
    <name evidence="2" type="ORF">BC673_1095</name>
    <name evidence="3" type="ORF">NCTC13043_01855</name>
</gene>
<keyword evidence="1" id="KW-1133">Transmembrane helix</keyword>
<dbReference type="EMBL" id="QLTQ01000009">
    <property type="protein sequence ID" value="RAS45704.1"/>
    <property type="molecule type" value="Genomic_DNA"/>
</dbReference>
<reference evidence="2 4" key="1">
    <citation type="submission" date="2018-06" db="EMBL/GenBank/DDBJ databases">
        <title>Genomic Encyclopedia of Archaeal and Bacterial Type Strains, Phase II (KMG-II): from individual species to whole genera.</title>
        <authorList>
            <person name="Goeker M."/>
        </authorList>
    </citation>
    <scope>NUCLEOTIDE SEQUENCE [LARGE SCALE GENOMIC DNA]</scope>
    <source>
        <strain evidence="2 4">DSM 18710</strain>
    </source>
</reference>
<accession>A0A379F3I5</accession>
<dbReference type="AlphaFoldDB" id="A0A379F3I5"/>
<evidence type="ECO:0000313" key="4">
    <source>
        <dbReference type="Proteomes" id="UP000249852"/>
    </source>
</evidence>
<keyword evidence="1" id="KW-0472">Membrane</keyword>
<organism evidence="3 5">
    <name type="scientific">Prevotella pallens</name>
    <dbReference type="NCBI Taxonomy" id="60133"/>
    <lineage>
        <taxon>Bacteria</taxon>
        <taxon>Pseudomonadati</taxon>
        <taxon>Bacteroidota</taxon>
        <taxon>Bacteroidia</taxon>
        <taxon>Bacteroidales</taxon>
        <taxon>Prevotellaceae</taxon>
        <taxon>Prevotella</taxon>
    </lineage>
</organism>
<feature type="transmembrane region" description="Helical" evidence="1">
    <location>
        <begin position="104"/>
        <end position="129"/>
    </location>
</feature>
<reference evidence="3 5" key="2">
    <citation type="submission" date="2018-06" db="EMBL/GenBank/DDBJ databases">
        <authorList>
            <consortium name="Pathogen Informatics"/>
            <person name="Doyle S."/>
        </authorList>
    </citation>
    <scope>NUCLEOTIDE SEQUENCE [LARGE SCALE GENOMIC DNA]</scope>
    <source>
        <strain evidence="3 5">NCTC13043</strain>
    </source>
</reference>
<dbReference type="EMBL" id="UGTP01000001">
    <property type="protein sequence ID" value="SUC13229.1"/>
    <property type="molecule type" value="Genomic_DNA"/>
</dbReference>
<dbReference type="Proteomes" id="UP000249852">
    <property type="component" value="Unassembled WGS sequence"/>
</dbReference>
<protein>
    <submittedName>
        <fullName evidence="3">Uncharacterized protein</fullName>
    </submittedName>
</protein>
<sequence>MKEIKDDTWTDWLLNNKCSRKLSKRTEWSPLTIITIGTLLSVAVFYASLFICYQGFIYYANTILPFHFPLSWYLLGVAILAICISSGMITIVKKYKNSSNKLGNFLYIAITSWFGILFFAGFSFFLVFFSNSYFGSSQSESQVVTLAKTKVKRYYYRPLAIHRYVLYLPKNKTYLNYATLSFYDGESGKHFLLYTHKGLFGWYVADDLREIE</sequence>
<evidence type="ECO:0000313" key="2">
    <source>
        <dbReference type="EMBL" id="RAS45704.1"/>
    </source>
</evidence>
<keyword evidence="4" id="KW-1185">Reference proteome</keyword>
<name>A0A379F3I5_9BACT</name>